<evidence type="ECO:0000313" key="1">
    <source>
        <dbReference type="EMBL" id="GGC96137.1"/>
    </source>
</evidence>
<protein>
    <recommendedName>
        <fullName evidence="3">Ribosomal protein L7/L12 C-terminal domain-containing protein</fullName>
    </recommendedName>
</protein>
<dbReference type="RefSeq" id="WP_188159359.1">
    <property type="nucleotide sequence ID" value="NZ_BMGH01000001.1"/>
</dbReference>
<gene>
    <name evidence="1" type="ORF">GCM10011342_01160</name>
</gene>
<reference evidence="1" key="1">
    <citation type="journal article" date="2014" name="Int. J. Syst. Evol. Microbiol.">
        <title>Complete genome sequence of Corynebacterium casei LMG S-19264T (=DSM 44701T), isolated from a smear-ripened cheese.</title>
        <authorList>
            <consortium name="US DOE Joint Genome Institute (JGI-PGF)"/>
            <person name="Walter F."/>
            <person name="Albersmeier A."/>
            <person name="Kalinowski J."/>
            <person name="Ruckert C."/>
        </authorList>
    </citation>
    <scope>NUCLEOTIDE SEQUENCE</scope>
    <source>
        <strain evidence="1">CGMCC 1.12921</strain>
    </source>
</reference>
<organism evidence="1 2">
    <name type="scientific">Aquisalinus flavus</name>
    <dbReference type="NCBI Taxonomy" id="1526572"/>
    <lineage>
        <taxon>Bacteria</taxon>
        <taxon>Pseudomonadati</taxon>
        <taxon>Pseudomonadota</taxon>
        <taxon>Alphaproteobacteria</taxon>
        <taxon>Parvularculales</taxon>
        <taxon>Parvularculaceae</taxon>
        <taxon>Aquisalinus</taxon>
    </lineage>
</organism>
<accession>A0A8J2Y2X6</accession>
<evidence type="ECO:0008006" key="3">
    <source>
        <dbReference type="Google" id="ProtNLM"/>
    </source>
</evidence>
<dbReference type="Proteomes" id="UP000613582">
    <property type="component" value="Unassembled WGS sequence"/>
</dbReference>
<name>A0A8J2Y2X6_9PROT</name>
<reference evidence="1" key="2">
    <citation type="submission" date="2020-09" db="EMBL/GenBank/DDBJ databases">
        <authorList>
            <person name="Sun Q."/>
            <person name="Zhou Y."/>
        </authorList>
    </citation>
    <scope>NUCLEOTIDE SEQUENCE</scope>
    <source>
        <strain evidence="1">CGMCC 1.12921</strain>
    </source>
</reference>
<dbReference type="AlphaFoldDB" id="A0A8J2Y2X6"/>
<sequence length="87" mass="9376">MEWFLIGGGLIVLVAIWFLFGGKGQDESAILADVESTLASLSPEQRDRVTALTADGRKIEAINYLREDKGVDLAVAKRIVDGSTPSL</sequence>
<comment type="caution">
    <text evidence="1">The sequence shown here is derived from an EMBL/GenBank/DDBJ whole genome shotgun (WGS) entry which is preliminary data.</text>
</comment>
<proteinExistence type="predicted"/>
<keyword evidence="2" id="KW-1185">Reference proteome</keyword>
<evidence type="ECO:0000313" key="2">
    <source>
        <dbReference type="Proteomes" id="UP000613582"/>
    </source>
</evidence>
<dbReference type="EMBL" id="BMGH01000001">
    <property type="protein sequence ID" value="GGC96137.1"/>
    <property type="molecule type" value="Genomic_DNA"/>
</dbReference>